<name>A0ABN1HAZ9_9ACTN</name>
<keyword evidence="4 6" id="KW-0274">FAD</keyword>
<dbReference type="InterPro" id="IPR052161">
    <property type="entry name" value="Mycobact_Acyl-CoA_DH"/>
</dbReference>
<evidence type="ECO:0000256" key="2">
    <source>
        <dbReference type="ARBA" id="ARBA00009347"/>
    </source>
</evidence>
<evidence type="ECO:0000259" key="9">
    <source>
        <dbReference type="Pfam" id="PF02771"/>
    </source>
</evidence>
<dbReference type="Gene3D" id="1.10.540.10">
    <property type="entry name" value="Acyl-CoA dehydrogenase/oxidase, N-terminal domain"/>
    <property type="match status" value="1"/>
</dbReference>
<dbReference type="Pfam" id="PF00441">
    <property type="entry name" value="Acyl-CoA_dh_1"/>
    <property type="match status" value="1"/>
</dbReference>
<dbReference type="Pfam" id="PF02770">
    <property type="entry name" value="Acyl-CoA_dh_M"/>
    <property type="match status" value="1"/>
</dbReference>
<evidence type="ECO:0000256" key="4">
    <source>
        <dbReference type="ARBA" id="ARBA00022827"/>
    </source>
</evidence>
<reference evidence="10 11" key="1">
    <citation type="journal article" date="2019" name="Int. J. Syst. Evol. Microbiol.">
        <title>The Global Catalogue of Microorganisms (GCM) 10K type strain sequencing project: providing services to taxonomists for standard genome sequencing and annotation.</title>
        <authorList>
            <consortium name="The Broad Institute Genomics Platform"/>
            <consortium name="The Broad Institute Genome Sequencing Center for Infectious Disease"/>
            <person name="Wu L."/>
            <person name="Ma J."/>
        </authorList>
    </citation>
    <scope>NUCLEOTIDE SEQUENCE [LARGE SCALE GENOMIC DNA]</scope>
    <source>
        <strain evidence="10 11">JCM 10671</strain>
    </source>
</reference>
<dbReference type="Gene3D" id="1.20.140.10">
    <property type="entry name" value="Butyryl-CoA Dehydrogenase, subunit A, domain 3"/>
    <property type="match status" value="1"/>
</dbReference>
<dbReference type="PANTHER" id="PTHR43292">
    <property type="entry name" value="ACYL-COA DEHYDROGENASE"/>
    <property type="match status" value="1"/>
</dbReference>
<dbReference type="InterPro" id="IPR036250">
    <property type="entry name" value="AcylCo_DH-like_C"/>
</dbReference>
<evidence type="ECO:0000256" key="1">
    <source>
        <dbReference type="ARBA" id="ARBA00001974"/>
    </source>
</evidence>
<protein>
    <submittedName>
        <fullName evidence="10">Acyl-CoA dehydrogenase family protein</fullName>
    </submittedName>
</protein>
<evidence type="ECO:0000313" key="10">
    <source>
        <dbReference type="EMBL" id="GAA0636176.1"/>
    </source>
</evidence>
<proteinExistence type="inferred from homology"/>
<gene>
    <name evidence="10" type="ORF">GCM10009547_45530</name>
</gene>
<dbReference type="Proteomes" id="UP001500957">
    <property type="component" value="Unassembled WGS sequence"/>
</dbReference>
<dbReference type="InterPro" id="IPR006091">
    <property type="entry name" value="Acyl-CoA_Oxase/DH_mid-dom"/>
</dbReference>
<dbReference type="SUPFAM" id="SSF56645">
    <property type="entry name" value="Acyl-CoA dehydrogenase NM domain-like"/>
    <property type="match status" value="1"/>
</dbReference>
<accession>A0ABN1HAZ9</accession>
<dbReference type="SUPFAM" id="SSF47203">
    <property type="entry name" value="Acyl-CoA dehydrogenase C-terminal domain-like"/>
    <property type="match status" value="1"/>
</dbReference>
<evidence type="ECO:0000259" key="8">
    <source>
        <dbReference type="Pfam" id="PF02770"/>
    </source>
</evidence>
<feature type="domain" description="Acyl-CoA dehydrogenase/oxidase N-terminal" evidence="9">
    <location>
        <begin position="66"/>
        <end position="142"/>
    </location>
</feature>
<evidence type="ECO:0000256" key="3">
    <source>
        <dbReference type="ARBA" id="ARBA00022630"/>
    </source>
</evidence>
<evidence type="ECO:0000259" key="7">
    <source>
        <dbReference type="Pfam" id="PF00441"/>
    </source>
</evidence>
<organism evidence="10 11">
    <name type="scientific">Sporichthya brevicatena</name>
    <dbReference type="NCBI Taxonomy" id="171442"/>
    <lineage>
        <taxon>Bacteria</taxon>
        <taxon>Bacillati</taxon>
        <taxon>Actinomycetota</taxon>
        <taxon>Actinomycetes</taxon>
        <taxon>Sporichthyales</taxon>
        <taxon>Sporichthyaceae</taxon>
        <taxon>Sporichthya</taxon>
    </lineage>
</organism>
<sequence length="413" mass="44631">MSSDSTLSELESFRTEAREWLASRLERRPKRELAVQEWGVGSDSVEVFPSIDAEAEAASVRAAAAWQAEKYDAGYGALTWDSAFGGRGLPSAYERAFRAEERAFAVPAESELMAVTLGLIAPTIRRHGSAELCAEVIPSLLRADAIACQLFSEPGAGSDLASLSCFAERAGDDWILNGQKVWTSGAGVATFGEAICRTDRTAGKHAGMTAFLVEMDAPGVEVRPIRQMTGGASFNEVFLTNVRVPDRRRIGAVGEGWTVALTTLSFERGSSQHAAPGGSFRRLLELARHLDRTDDPLVRQELIEVYTLNRILDYTNRRIGAAARAGEAPGPEGSIRKLAWVRSLTRTGEVAQRLLGPRIAADTGEWGTYAWSQHLLGAPGYRIAGGSDEIQRNIIAEKVLGLPRDPAPPARPT</sequence>
<dbReference type="InterPro" id="IPR009075">
    <property type="entry name" value="AcylCo_DH/oxidase_C"/>
</dbReference>
<feature type="domain" description="Acyl-CoA oxidase/dehydrogenase middle" evidence="8">
    <location>
        <begin position="148"/>
        <end position="242"/>
    </location>
</feature>
<dbReference type="InterPro" id="IPR009100">
    <property type="entry name" value="AcylCoA_DH/oxidase_NM_dom_sf"/>
</dbReference>
<comment type="cofactor">
    <cofactor evidence="1 6">
        <name>FAD</name>
        <dbReference type="ChEBI" id="CHEBI:57692"/>
    </cofactor>
</comment>
<keyword evidence="11" id="KW-1185">Reference proteome</keyword>
<feature type="domain" description="Acyl-CoA dehydrogenase/oxidase C-terminal" evidence="7">
    <location>
        <begin position="254"/>
        <end position="399"/>
    </location>
</feature>
<dbReference type="EMBL" id="BAAAHE010000049">
    <property type="protein sequence ID" value="GAA0636176.1"/>
    <property type="molecule type" value="Genomic_DNA"/>
</dbReference>
<evidence type="ECO:0000256" key="5">
    <source>
        <dbReference type="ARBA" id="ARBA00023002"/>
    </source>
</evidence>
<dbReference type="Gene3D" id="2.40.110.10">
    <property type="entry name" value="Butyryl-CoA Dehydrogenase, subunit A, domain 2"/>
    <property type="match status" value="1"/>
</dbReference>
<dbReference type="RefSeq" id="WP_344609152.1">
    <property type="nucleotide sequence ID" value="NZ_BAAAHE010000049.1"/>
</dbReference>
<keyword evidence="5 6" id="KW-0560">Oxidoreductase</keyword>
<keyword evidence="3 6" id="KW-0285">Flavoprotein</keyword>
<dbReference type="PANTHER" id="PTHR43292:SF4">
    <property type="entry name" value="ACYL-COA DEHYDROGENASE FADE34"/>
    <property type="match status" value="1"/>
</dbReference>
<evidence type="ECO:0000313" key="11">
    <source>
        <dbReference type="Proteomes" id="UP001500957"/>
    </source>
</evidence>
<comment type="caution">
    <text evidence="10">The sequence shown here is derived from an EMBL/GenBank/DDBJ whole genome shotgun (WGS) entry which is preliminary data.</text>
</comment>
<comment type="similarity">
    <text evidence="2 6">Belongs to the acyl-CoA dehydrogenase family.</text>
</comment>
<evidence type="ECO:0000256" key="6">
    <source>
        <dbReference type="RuleBase" id="RU362125"/>
    </source>
</evidence>
<dbReference type="Pfam" id="PF02771">
    <property type="entry name" value="Acyl-CoA_dh_N"/>
    <property type="match status" value="1"/>
</dbReference>
<dbReference type="InterPro" id="IPR013786">
    <property type="entry name" value="AcylCoA_DH/ox_N"/>
</dbReference>
<dbReference type="InterPro" id="IPR046373">
    <property type="entry name" value="Acyl-CoA_Oxase/DH_mid-dom_sf"/>
</dbReference>
<dbReference type="InterPro" id="IPR037069">
    <property type="entry name" value="AcylCoA_DH/ox_N_sf"/>
</dbReference>